<dbReference type="GeneID" id="70238120"/>
<evidence type="ECO:0000313" key="2">
    <source>
        <dbReference type="EMBL" id="KAH3661977.1"/>
    </source>
</evidence>
<evidence type="ECO:0000256" key="1">
    <source>
        <dbReference type="SAM" id="Phobius"/>
    </source>
</evidence>
<keyword evidence="1" id="KW-0812">Transmembrane</keyword>
<proteinExistence type="predicted"/>
<dbReference type="EMBL" id="JAEUBE010000414">
    <property type="protein sequence ID" value="KAH3661977.1"/>
    <property type="molecule type" value="Genomic_DNA"/>
</dbReference>
<evidence type="ECO:0000313" key="3">
    <source>
        <dbReference type="Proteomes" id="UP000769157"/>
    </source>
</evidence>
<gene>
    <name evidence="2" type="ORF">OGAPHI_006156</name>
</gene>
<protein>
    <submittedName>
        <fullName evidence="2">Uncharacterized protein</fullName>
    </submittedName>
</protein>
<reference evidence="2" key="2">
    <citation type="submission" date="2021-01" db="EMBL/GenBank/DDBJ databases">
        <authorList>
            <person name="Schikora-Tamarit M.A."/>
        </authorList>
    </citation>
    <scope>NUCLEOTIDE SEQUENCE</scope>
    <source>
        <strain evidence="2">CBS6075</strain>
    </source>
</reference>
<sequence length="127" mass="13744">MLISGGASNLLCGFNKLLSWPPALLGLISFLVNIWLSSTSAVCNRLSRLLKLASLFAFRFNPLRLVEMLCPSSIGLDPRENGDCESMVVELNVVERLFGTLYPLIIGDEGSTTASSKVGRSSSMSLF</sequence>
<feature type="transmembrane region" description="Helical" evidence="1">
    <location>
        <begin position="20"/>
        <end position="43"/>
    </location>
</feature>
<keyword evidence="1" id="KW-0472">Membrane</keyword>
<reference evidence="2" key="1">
    <citation type="journal article" date="2021" name="Open Biol.">
        <title>Shared evolutionary footprints suggest mitochondrial oxidative damage underlies multiple complex I losses in fungi.</title>
        <authorList>
            <person name="Schikora-Tamarit M.A."/>
            <person name="Marcet-Houben M."/>
            <person name="Nosek J."/>
            <person name="Gabaldon T."/>
        </authorList>
    </citation>
    <scope>NUCLEOTIDE SEQUENCE</scope>
    <source>
        <strain evidence="2">CBS6075</strain>
    </source>
</reference>
<keyword evidence="3" id="KW-1185">Reference proteome</keyword>
<dbReference type="Proteomes" id="UP000769157">
    <property type="component" value="Unassembled WGS sequence"/>
</dbReference>
<organism evidence="2 3">
    <name type="scientific">Ogataea philodendri</name>
    <dbReference type="NCBI Taxonomy" id="1378263"/>
    <lineage>
        <taxon>Eukaryota</taxon>
        <taxon>Fungi</taxon>
        <taxon>Dikarya</taxon>
        <taxon>Ascomycota</taxon>
        <taxon>Saccharomycotina</taxon>
        <taxon>Pichiomycetes</taxon>
        <taxon>Pichiales</taxon>
        <taxon>Pichiaceae</taxon>
        <taxon>Ogataea</taxon>
    </lineage>
</organism>
<keyword evidence="1" id="KW-1133">Transmembrane helix</keyword>
<dbReference type="AlphaFoldDB" id="A0A9P8NZB2"/>
<name>A0A9P8NZB2_9ASCO</name>
<dbReference type="RefSeq" id="XP_046059081.1">
    <property type="nucleotide sequence ID" value="XM_046207415.1"/>
</dbReference>
<comment type="caution">
    <text evidence="2">The sequence shown here is derived from an EMBL/GenBank/DDBJ whole genome shotgun (WGS) entry which is preliminary data.</text>
</comment>
<accession>A0A9P8NZB2</accession>